<dbReference type="PROSITE" id="PS00409">
    <property type="entry name" value="PROKAR_NTER_METHYL"/>
    <property type="match status" value="1"/>
</dbReference>
<proteinExistence type="predicted"/>
<dbReference type="PRINTS" id="PR00813">
    <property type="entry name" value="BCTERIALGSPG"/>
</dbReference>
<dbReference type="GO" id="GO:0015628">
    <property type="term" value="P:protein secretion by the type II secretion system"/>
    <property type="evidence" value="ECO:0007669"/>
    <property type="project" value="InterPro"/>
</dbReference>
<sequence>MCKFGEKKGFTLIELLMVVTIIAILIGIAVPNFTGALTRAKIARAFADMRSLGNAVEMYWIDNGSYPDSSSDLVTPGLVYITTIPQDPFNISKSRSIEEGALIEGGFGYYTSGDSAWLLVSNGPDMSPDITSEDIDWTKKMVGQLGGWEGAKTGYGCNWYDPSSGINATGDLGVCGP</sequence>
<dbReference type="SUPFAM" id="SSF54523">
    <property type="entry name" value="Pili subunits"/>
    <property type="match status" value="1"/>
</dbReference>
<keyword evidence="5 6" id="KW-0472">Membrane</keyword>
<evidence type="ECO:0000256" key="3">
    <source>
        <dbReference type="ARBA" id="ARBA00022692"/>
    </source>
</evidence>
<dbReference type="Gene3D" id="3.30.700.10">
    <property type="entry name" value="Glycoprotein, Type 4 Pilin"/>
    <property type="match status" value="1"/>
</dbReference>
<dbReference type="InterPro" id="IPR012902">
    <property type="entry name" value="N_methyl_site"/>
</dbReference>
<evidence type="ECO:0000256" key="1">
    <source>
        <dbReference type="ARBA" id="ARBA00004167"/>
    </source>
</evidence>
<dbReference type="GO" id="GO:0015627">
    <property type="term" value="C:type II protein secretion system complex"/>
    <property type="evidence" value="ECO:0007669"/>
    <property type="project" value="InterPro"/>
</dbReference>
<evidence type="ECO:0000259" key="7">
    <source>
        <dbReference type="Pfam" id="PF08334"/>
    </source>
</evidence>
<evidence type="ECO:0000256" key="4">
    <source>
        <dbReference type="ARBA" id="ARBA00022989"/>
    </source>
</evidence>
<dbReference type="AlphaFoldDB" id="A0A7V5HZD4"/>
<evidence type="ECO:0000256" key="2">
    <source>
        <dbReference type="ARBA" id="ARBA00022481"/>
    </source>
</evidence>
<organism evidence="8">
    <name type="scientific">Aerophobetes bacterium</name>
    <dbReference type="NCBI Taxonomy" id="2030807"/>
    <lineage>
        <taxon>Bacteria</taxon>
        <taxon>Candidatus Aerophobota</taxon>
    </lineage>
</organism>
<dbReference type="InterPro" id="IPR013545">
    <property type="entry name" value="T2SS_protein-GspG_C"/>
</dbReference>
<gene>
    <name evidence="8" type="ORF">ENL39_02790</name>
</gene>
<accession>A0A7V5HZD4</accession>
<evidence type="ECO:0000256" key="5">
    <source>
        <dbReference type="ARBA" id="ARBA00023136"/>
    </source>
</evidence>
<dbReference type="PANTHER" id="PTHR30093">
    <property type="entry name" value="GENERAL SECRETION PATHWAY PROTEIN G"/>
    <property type="match status" value="1"/>
</dbReference>
<keyword evidence="4 6" id="KW-1133">Transmembrane helix</keyword>
<name>A0A7V5HZD4_UNCAE</name>
<comment type="subcellular location">
    <subcellularLocation>
        <location evidence="1">Membrane</location>
        <topology evidence="1">Single-pass membrane protein</topology>
    </subcellularLocation>
</comment>
<feature type="transmembrane region" description="Helical" evidence="6">
    <location>
        <begin position="12"/>
        <end position="30"/>
    </location>
</feature>
<dbReference type="Proteomes" id="UP000886070">
    <property type="component" value="Unassembled WGS sequence"/>
</dbReference>
<dbReference type="PANTHER" id="PTHR30093:SF44">
    <property type="entry name" value="TYPE II SECRETION SYSTEM CORE PROTEIN G"/>
    <property type="match status" value="1"/>
</dbReference>
<comment type="caution">
    <text evidence="8">The sequence shown here is derived from an EMBL/GenBank/DDBJ whole genome shotgun (WGS) entry which is preliminary data.</text>
</comment>
<dbReference type="InterPro" id="IPR000983">
    <property type="entry name" value="Bac_GSPG_pilin"/>
</dbReference>
<evidence type="ECO:0000313" key="8">
    <source>
        <dbReference type="EMBL" id="HHF98396.1"/>
    </source>
</evidence>
<dbReference type="GO" id="GO:0016020">
    <property type="term" value="C:membrane"/>
    <property type="evidence" value="ECO:0007669"/>
    <property type="project" value="UniProtKB-SubCell"/>
</dbReference>
<dbReference type="InterPro" id="IPR045584">
    <property type="entry name" value="Pilin-like"/>
</dbReference>
<evidence type="ECO:0000256" key="6">
    <source>
        <dbReference type="SAM" id="Phobius"/>
    </source>
</evidence>
<dbReference type="EMBL" id="DRTT01000084">
    <property type="protein sequence ID" value="HHF98396.1"/>
    <property type="molecule type" value="Genomic_DNA"/>
</dbReference>
<reference evidence="8" key="1">
    <citation type="journal article" date="2020" name="mSystems">
        <title>Genome- and Community-Level Interaction Insights into Carbon Utilization and Element Cycling Functions of Hydrothermarchaeota in Hydrothermal Sediment.</title>
        <authorList>
            <person name="Zhou Z."/>
            <person name="Liu Y."/>
            <person name="Xu W."/>
            <person name="Pan J."/>
            <person name="Luo Z.H."/>
            <person name="Li M."/>
        </authorList>
    </citation>
    <scope>NUCLEOTIDE SEQUENCE [LARGE SCALE GENOMIC DNA]</scope>
    <source>
        <strain evidence="8">HyVt-92</strain>
    </source>
</reference>
<dbReference type="Pfam" id="PF08334">
    <property type="entry name" value="T2SSG"/>
    <property type="match status" value="1"/>
</dbReference>
<dbReference type="Pfam" id="PF07963">
    <property type="entry name" value="N_methyl"/>
    <property type="match status" value="1"/>
</dbReference>
<protein>
    <submittedName>
        <fullName evidence="8">Prepilin-type N-terminal cleavage/methylation domain-containing protein</fullName>
    </submittedName>
</protein>
<feature type="domain" description="Type II secretion system protein GspG C-terminal" evidence="7">
    <location>
        <begin position="33"/>
        <end position="73"/>
    </location>
</feature>
<dbReference type="NCBIfam" id="TIGR02532">
    <property type="entry name" value="IV_pilin_GFxxxE"/>
    <property type="match status" value="1"/>
</dbReference>
<keyword evidence="3 6" id="KW-0812">Transmembrane</keyword>
<keyword evidence="2" id="KW-0488">Methylation</keyword>